<gene>
    <name evidence="2" type="ORF">SARC_12143</name>
</gene>
<evidence type="ECO:0000259" key="1">
    <source>
        <dbReference type="Pfam" id="PF10544"/>
    </source>
</evidence>
<feature type="domain" description="Bacteriophage T5 Orf172 DNA-binding" evidence="1">
    <location>
        <begin position="173"/>
        <end position="256"/>
    </location>
</feature>
<protein>
    <recommendedName>
        <fullName evidence="1">Bacteriophage T5 Orf172 DNA-binding domain-containing protein</fullName>
    </recommendedName>
</protein>
<reference evidence="2 3" key="1">
    <citation type="submission" date="2011-02" db="EMBL/GenBank/DDBJ databases">
        <title>The Genome Sequence of Sphaeroforma arctica JP610.</title>
        <authorList>
            <consortium name="The Broad Institute Genome Sequencing Platform"/>
            <person name="Russ C."/>
            <person name="Cuomo C."/>
            <person name="Young S.K."/>
            <person name="Zeng Q."/>
            <person name="Gargeya S."/>
            <person name="Alvarado L."/>
            <person name="Berlin A."/>
            <person name="Chapman S.B."/>
            <person name="Chen Z."/>
            <person name="Freedman E."/>
            <person name="Gellesch M."/>
            <person name="Goldberg J."/>
            <person name="Griggs A."/>
            <person name="Gujja S."/>
            <person name="Heilman E."/>
            <person name="Heiman D."/>
            <person name="Howarth C."/>
            <person name="Mehta T."/>
            <person name="Neiman D."/>
            <person name="Pearson M."/>
            <person name="Roberts A."/>
            <person name="Saif S."/>
            <person name="Shea T."/>
            <person name="Shenoy N."/>
            <person name="Sisk P."/>
            <person name="Stolte C."/>
            <person name="Sykes S."/>
            <person name="White J."/>
            <person name="Yandava C."/>
            <person name="Burger G."/>
            <person name="Gray M.W."/>
            <person name="Holland P.W.H."/>
            <person name="King N."/>
            <person name="Lang F.B.F."/>
            <person name="Roger A.J."/>
            <person name="Ruiz-Trillo I."/>
            <person name="Haas B."/>
            <person name="Nusbaum C."/>
            <person name="Birren B."/>
        </authorList>
    </citation>
    <scope>NUCLEOTIDE SEQUENCE [LARGE SCALE GENOMIC DNA]</scope>
    <source>
        <strain evidence="2 3">JP610</strain>
    </source>
</reference>
<dbReference type="GeneID" id="25912647"/>
<dbReference type="AlphaFoldDB" id="A0A0L0FH01"/>
<sequence>MAPTTNATTCDWRIVENCPAQIDTEANGDTGLSSIHVVGDRTVEGTFFSARGIADLVGVASPQTVYNTIPNEHRVKIKSKNTWAVYLDTIGLMMYLFSSKRGRQTTYIQWIMNIVAAYSTSDVAKIQDLVKPVLQVTLGSRGISTIDSGIYMIYIGKVQDLRHLCVTLPASCSGDDDVYKYGKSDNIHRRMGEHSISFKDADLKYAVYIASHLTGTAERAVSSLISSHSAATRFPMNKHREIFSVPASMAKSLLDEVVLTCRQVSAGSLVEEQRLAAELERIKDGIITDNKLHEKTRATEVKYTSQLADMAAREIESLRSTLRTSEDARKVAEDARLDLSQKLASSQAQLIELAMLAPARKRVKKD</sequence>
<proteinExistence type="predicted"/>
<dbReference type="RefSeq" id="XP_014149230.1">
    <property type="nucleotide sequence ID" value="XM_014293755.1"/>
</dbReference>
<evidence type="ECO:0000313" key="3">
    <source>
        <dbReference type="Proteomes" id="UP000054560"/>
    </source>
</evidence>
<dbReference type="EMBL" id="KQ243695">
    <property type="protein sequence ID" value="KNC75328.1"/>
    <property type="molecule type" value="Genomic_DNA"/>
</dbReference>
<organism evidence="2 3">
    <name type="scientific">Sphaeroforma arctica JP610</name>
    <dbReference type="NCBI Taxonomy" id="667725"/>
    <lineage>
        <taxon>Eukaryota</taxon>
        <taxon>Ichthyosporea</taxon>
        <taxon>Ichthyophonida</taxon>
        <taxon>Sphaeroforma</taxon>
    </lineage>
</organism>
<name>A0A0L0FH01_9EUKA</name>
<dbReference type="InterPro" id="IPR018306">
    <property type="entry name" value="Phage_T5_Orf172_DNA-bd"/>
</dbReference>
<dbReference type="Pfam" id="PF10544">
    <property type="entry name" value="T5orf172"/>
    <property type="match status" value="1"/>
</dbReference>
<evidence type="ECO:0000313" key="2">
    <source>
        <dbReference type="EMBL" id="KNC75328.1"/>
    </source>
</evidence>
<dbReference type="Proteomes" id="UP000054560">
    <property type="component" value="Unassembled WGS sequence"/>
</dbReference>
<accession>A0A0L0FH01</accession>
<keyword evidence="3" id="KW-1185">Reference proteome</keyword>